<dbReference type="SMART" id="SM00382">
    <property type="entry name" value="AAA"/>
    <property type="match status" value="1"/>
</dbReference>
<dbReference type="GO" id="GO:0005524">
    <property type="term" value="F:ATP binding"/>
    <property type="evidence" value="ECO:0007669"/>
    <property type="project" value="UniProtKB-KW"/>
</dbReference>
<dbReference type="AlphaFoldDB" id="A0A0F0KJT0"/>
<dbReference type="KEGG" id="mfol:DXT68_14220"/>
<dbReference type="InterPro" id="IPR003439">
    <property type="entry name" value="ABC_transporter-like_ATP-bd"/>
</dbReference>
<dbReference type="Pfam" id="PF00005">
    <property type="entry name" value="ABC_tran"/>
    <property type="match status" value="1"/>
</dbReference>
<keyword evidence="6" id="KW-0378">Hydrolase</keyword>
<evidence type="ECO:0000256" key="3">
    <source>
        <dbReference type="ARBA" id="ARBA00022741"/>
    </source>
</evidence>
<keyword evidence="2" id="KW-0813">Transport</keyword>
<comment type="similarity">
    <text evidence="1">Belongs to the ABC transporter superfamily.</text>
</comment>
<evidence type="ECO:0000256" key="2">
    <source>
        <dbReference type="ARBA" id="ARBA00022448"/>
    </source>
</evidence>
<keyword evidence="3" id="KW-0547">Nucleotide-binding</keyword>
<dbReference type="GeneID" id="94445553"/>
<protein>
    <submittedName>
        <fullName evidence="6">Hemin import ATP-binding protein HmuV</fullName>
        <ecNumber evidence="6">3.6.3.-</ecNumber>
    </submittedName>
</protein>
<keyword evidence="7" id="KW-1185">Reference proteome</keyword>
<dbReference type="EMBL" id="JYIU01000041">
    <property type="protein sequence ID" value="KJL21123.1"/>
    <property type="molecule type" value="Genomic_DNA"/>
</dbReference>
<dbReference type="InterPro" id="IPR047748">
    <property type="entry name" value="AztA-like"/>
</dbReference>
<dbReference type="Proteomes" id="UP000033572">
    <property type="component" value="Unassembled WGS sequence"/>
</dbReference>
<dbReference type="InterPro" id="IPR017871">
    <property type="entry name" value="ABC_transporter-like_CS"/>
</dbReference>
<sequence length="217" mass="22413">MPDTPLSRRAAADLVDVHVSFGDRAALAGVDVHIPSGAVTVITGPNGAGKSTLLEVLGGTRAMTSGSRAVPGTVAFVPQRAAIPAGLPVAVRDVVSVGAWGRLGLWRRMDAAARELVERSMDRLDIRSLARAPFAALSGGQQQRALLAQGLARDADLLLLDEPTTGLDASSALRIRAVLREESARGVAVVCVSHDPAVIGDAEHTVRLVDGRIGVGA</sequence>
<dbReference type="InterPro" id="IPR003593">
    <property type="entry name" value="AAA+_ATPase"/>
</dbReference>
<dbReference type="PROSITE" id="PS50893">
    <property type="entry name" value="ABC_TRANSPORTER_2"/>
    <property type="match status" value="1"/>
</dbReference>
<dbReference type="PROSITE" id="PS00211">
    <property type="entry name" value="ABC_TRANSPORTER_1"/>
    <property type="match status" value="1"/>
</dbReference>
<dbReference type="Gene3D" id="3.40.50.300">
    <property type="entry name" value="P-loop containing nucleotide triphosphate hydrolases"/>
    <property type="match status" value="1"/>
</dbReference>
<dbReference type="PANTHER" id="PTHR42734">
    <property type="entry name" value="METAL TRANSPORT SYSTEM ATP-BINDING PROTEIN TM_0124-RELATED"/>
    <property type="match status" value="1"/>
</dbReference>
<evidence type="ECO:0000313" key="6">
    <source>
        <dbReference type="EMBL" id="KJL21123.1"/>
    </source>
</evidence>
<evidence type="ECO:0000256" key="1">
    <source>
        <dbReference type="ARBA" id="ARBA00005417"/>
    </source>
</evidence>
<dbReference type="SUPFAM" id="SSF52540">
    <property type="entry name" value="P-loop containing nucleoside triphosphate hydrolases"/>
    <property type="match status" value="1"/>
</dbReference>
<comment type="caution">
    <text evidence="6">The sequence shown here is derived from an EMBL/GenBank/DDBJ whole genome shotgun (WGS) entry which is preliminary data.</text>
</comment>
<evidence type="ECO:0000256" key="4">
    <source>
        <dbReference type="ARBA" id="ARBA00022840"/>
    </source>
</evidence>
<evidence type="ECO:0000259" key="5">
    <source>
        <dbReference type="PROSITE" id="PS50893"/>
    </source>
</evidence>
<name>A0A0F0KJT0_9MICO</name>
<dbReference type="PATRIC" id="fig|104336.4.peg.1846"/>
<dbReference type="InterPro" id="IPR050153">
    <property type="entry name" value="Metal_Ion_Import_ABC"/>
</dbReference>
<dbReference type="RefSeq" id="WP_045254169.1">
    <property type="nucleotide sequence ID" value="NZ_CP031425.1"/>
</dbReference>
<accession>A0A0F0KJT0</accession>
<feature type="domain" description="ABC transporter" evidence="5">
    <location>
        <begin position="12"/>
        <end position="217"/>
    </location>
</feature>
<dbReference type="PANTHER" id="PTHR42734:SF5">
    <property type="entry name" value="IRON TRANSPORT SYSTEM ATP-BINDING PROTEIN HI_0361-RELATED"/>
    <property type="match status" value="1"/>
</dbReference>
<gene>
    <name evidence="6" type="primary">hmuV</name>
    <name evidence="6" type="ORF">RN50_01807</name>
</gene>
<dbReference type="EC" id="3.6.3.-" evidence="6"/>
<organism evidence="6 7">
    <name type="scientific">Microbacterium foliorum</name>
    <dbReference type="NCBI Taxonomy" id="104336"/>
    <lineage>
        <taxon>Bacteria</taxon>
        <taxon>Bacillati</taxon>
        <taxon>Actinomycetota</taxon>
        <taxon>Actinomycetes</taxon>
        <taxon>Micrococcales</taxon>
        <taxon>Microbacteriaceae</taxon>
        <taxon>Microbacterium</taxon>
    </lineage>
</organism>
<dbReference type="InterPro" id="IPR027417">
    <property type="entry name" value="P-loop_NTPase"/>
</dbReference>
<dbReference type="NCBIfam" id="NF040873">
    <property type="entry name" value="AztA"/>
    <property type="match status" value="1"/>
</dbReference>
<evidence type="ECO:0000313" key="7">
    <source>
        <dbReference type="Proteomes" id="UP000033572"/>
    </source>
</evidence>
<dbReference type="GO" id="GO:0016887">
    <property type="term" value="F:ATP hydrolysis activity"/>
    <property type="evidence" value="ECO:0007669"/>
    <property type="project" value="InterPro"/>
</dbReference>
<reference evidence="6 7" key="1">
    <citation type="submission" date="2015-02" db="EMBL/GenBank/DDBJ databases">
        <title>Draft genome sequences of ten Microbacterium spp. with emphasis on heavy metal contaminated environments.</title>
        <authorList>
            <person name="Corretto E."/>
        </authorList>
    </citation>
    <scope>NUCLEOTIDE SEQUENCE [LARGE SCALE GENOMIC DNA]</scope>
    <source>
        <strain evidence="6 7">DSM 12966</strain>
    </source>
</reference>
<keyword evidence="4 6" id="KW-0067">ATP-binding</keyword>
<proteinExistence type="inferred from homology"/>